<organism evidence="1 2">
    <name type="scientific">Brassica rapa subsp. trilocularis</name>
    <dbReference type="NCBI Taxonomy" id="1813537"/>
    <lineage>
        <taxon>Eukaryota</taxon>
        <taxon>Viridiplantae</taxon>
        <taxon>Streptophyta</taxon>
        <taxon>Embryophyta</taxon>
        <taxon>Tracheophyta</taxon>
        <taxon>Spermatophyta</taxon>
        <taxon>Magnoliopsida</taxon>
        <taxon>eudicotyledons</taxon>
        <taxon>Gunneridae</taxon>
        <taxon>Pentapetalae</taxon>
        <taxon>rosids</taxon>
        <taxon>malvids</taxon>
        <taxon>Brassicales</taxon>
        <taxon>Brassicaceae</taxon>
        <taxon>Brassiceae</taxon>
        <taxon>Brassica</taxon>
    </lineage>
</organism>
<accession>A0ABQ7L8F2</accession>
<name>A0ABQ7L8F2_BRACM</name>
<evidence type="ECO:0000313" key="2">
    <source>
        <dbReference type="Proteomes" id="UP000823674"/>
    </source>
</evidence>
<sequence>MVLSVCLKMVDNARGIGLSLLWSSLPSVVLSWLRRRPHRELGFEICGSLVSLLLLHSLPMVSNISA</sequence>
<proteinExistence type="predicted"/>
<gene>
    <name evidence="1" type="primary">A09p017770.1_BraROA</name>
    <name evidence="1" type="ORF">IGI04_034323</name>
</gene>
<comment type="caution">
    <text evidence="1">The sequence shown here is derived from an EMBL/GenBank/DDBJ whole genome shotgun (WGS) entry which is preliminary data.</text>
</comment>
<dbReference type="Proteomes" id="UP000823674">
    <property type="component" value="Chromosome A09"/>
</dbReference>
<reference evidence="1 2" key="1">
    <citation type="submission" date="2021-03" db="EMBL/GenBank/DDBJ databases">
        <authorList>
            <person name="King G.J."/>
            <person name="Bancroft I."/>
            <person name="Baten A."/>
            <person name="Bloomfield J."/>
            <person name="Borpatragohain P."/>
            <person name="He Z."/>
            <person name="Irish N."/>
            <person name="Irwin J."/>
            <person name="Liu K."/>
            <person name="Mauleon R.P."/>
            <person name="Moore J."/>
            <person name="Morris R."/>
            <person name="Ostergaard L."/>
            <person name="Wang B."/>
            <person name="Wells R."/>
        </authorList>
    </citation>
    <scope>NUCLEOTIDE SEQUENCE [LARGE SCALE GENOMIC DNA]</scope>
    <source>
        <strain evidence="1">R-o-18</strain>
        <tissue evidence="1">Leaf</tissue>
    </source>
</reference>
<protein>
    <submittedName>
        <fullName evidence="1">Uncharacterized protein</fullName>
    </submittedName>
</protein>
<dbReference type="EMBL" id="JADBGQ010000008">
    <property type="protein sequence ID" value="KAG5382853.1"/>
    <property type="molecule type" value="Genomic_DNA"/>
</dbReference>
<keyword evidence="2" id="KW-1185">Reference proteome</keyword>
<evidence type="ECO:0000313" key="1">
    <source>
        <dbReference type="EMBL" id="KAG5382853.1"/>
    </source>
</evidence>